<dbReference type="AlphaFoldDB" id="A0A242NTC7"/>
<dbReference type="GO" id="GO:0005829">
    <property type="term" value="C:cytosol"/>
    <property type="evidence" value="ECO:0007669"/>
    <property type="project" value="TreeGrafter"/>
</dbReference>
<protein>
    <submittedName>
        <fullName evidence="7">Bifunctional glyoxylate/hydroxypyruvate reductase B</fullName>
    </submittedName>
</protein>
<evidence type="ECO:0000259" key="5">
    <source>
        <dbReference type="Pfam" id="PF00389"/>
    </source>
</evidence>
<dbReference type="FunFam" id="3.40.50.720:FF:000462">
    <property type="entry name" value="Glyoxylate reductase (NADP+)"/>
    <property type="match status" value="1"/>
</dbReference>
<name>A0A242NTC7_9GAMM</name>
<dbReference type="EMBL" id="NASK01000099">
    <property type="protein sequence ID" value="OTQ48917.1"/>
    <property type="molecule type" value="Genomic_DNA"/>
</dbReference>
<dbReference type="SUPFAM" id="SSF52283">
    <property type="entry name" value="Formate/glycerate dehydrogenase catalytic domain-like"/>
    <property type="match status" value="1"/>
</dbReference>
<dbReference type="OrthoDB" id="9805416at2"/>
<dbReference type="CDD" id="cd05301">
    <property type="entry name" value="GDH"/>
    <property type="match status" value="1"/>
</dbReference>
<dbReference type="GO" id="GO:0030267">
    <property type="term" value="F:glyoxylate reductase (NADPH) activity"/>
    <property type="evidence" value="ECO:0007669"/>
    <property type="project" value="TreeGrafter"/>
</dbReference>
<evidence type="ECO:0000256" key="1">
    <source>
        <dbReference type="ARBA" id="ARBA00005854"/>
    </source>
</evidence>
<dbReference type="PANTHER" id="PTHR10996:SF257">
    <property type="entry name" value="GLYOXYLATE REDUCTASE 1"/>
    <property type="match status" value="1"/>
</dbReference>
<evidence type="ECO:0000256" key="4">
    <source>
        <dbReference type="RuleBase" id="RU003719"/>
    </source>
</evidence>
<dbReference type="GO" id="GO:0016618">
    <property type="term" value="F:hydroxypyruvate reductase [NAD(P)H] activity"/>
    <property type="evidence" value="ECO:0007669"/>
    <property type="project" value="TreeGrafter"/>
</dbReference>
<dbReference type="SUPFAM" id="SSF51735">
    <property type="entry name" value="NAD(P)-binding Rossmann-fold domains"/>
    <property type="match status" value="1"/>
</dbReference>
<keyword evidence="2 4" id="KW-0560">Oxidoreductase</keyword>
<dbReference type="PROSITE" id="PS00671">
    <property type="entry name" value="D_2_HYDROXYACID_DH_3"/>
    <property type="match status" value="1"/>
</dbReference>
<dbReference type="Gene3D" id="3.40.50.720">
    <property type="entry name" value="NAD(P)-binding Rossmann-like Domain"/>
    <property type="match status" value="2"/>
</dbReference>
<dbReference type="InterPro" id="IPR029753">
    <property type="entry name" value="D-isomer_DH_CS"/>
</dbReference>
<feature type="domain" description="D-isomer specific 2-hydroxyacid dehydrogenase catalytic" evidence="5">
    <location>
        <begin position="5"/>
        <end position="317"/>
    </location>
</feature>
<keyword evidence="7" id="KW-0670">Pyruvate</keyword>
<accession>A0A242NTC7</accession>
<dbReference type="InterPro" id="IPR006139">
    <property type="entry name" value="D-isomer_2_OHA_DH_cat_dom"/>
</dbReference>
<dbReference type="Proteomes" id="UP000194968">
    <property type="component" value="Unassembled WGS sequence"/>
</dbReference>
<feature type="domain" description="D-isomer specific 2-hydroxyacid dehydrogenase NAD-binding" evidence="6">
    <location>
        <begin position="111"/>
        <end position="289"/>
    </location>
</feature>
<dbReference type="GO" id="GO:0051287">
    <property type="term" value="F:NAD binding"/>
    <property type="evidence" value="ECO:0007669"/>
    <property type="project" value="InterPro"/>
</dbReference>
<proteinExistence type="inferred from homology"/>
<sequence>MKKNVVLFSKIPADQQERLAQTFNLTQFQGDPKTDISEFIQTLANADGMIGSNIPTRIDDNFLQQTPKLKAAATISVGFDNYDLPALKKHGVRLMNTPKVLTESTADLIFTLLMATARRTVELSNLIHHGGWNKSITPEYFGTDIYGKTIGILGMGRIGQAIAKRAHCGFDMNIIYYNRSANTHVEQAYHAKRLELDDVLKQADFVVIILPLTDQTKRLITKQKLALMKSSAILINGARGAIIDEQALYEALKNKTIKAAGLDVFEVEPLAKDSPLLKLDNVLLSPHVGSATTETRYAMAKCAVDNIIAALKPEKPTENWVNPEVG</sequence>
<evidence type="ECO:0000313" key="7">
    <source>
        <dbReference type="EMBL" id="OTQ48917.1"/>
    </source>
</evidence>
<evidence type="ECO:0000259" key="6">
    <source>
        <dbReference type="Pfam" id="PF02826"/>
    </source>
</evidence>
<dbReference type="PROSITE" id="PS00065">
    <property type="entry name" value="D_2_HYDROXYACID_DH_1"/>
    <property type="match status" value="1"/>
</dbReference>
<keyword evidence="3" id="KW-0520">NAD</keyword>
<dbReference type="Pfam" id="PF02826">
    <property type="entry name" value="2-Hacid_dh_C"/>
    <property type="match status" value="1"/>
</dbReference>
<organism evidence="7 8">
    <name type="scientific">Gilliamella apis</name>
    <dbReference type="NCBI Taxonomy" id="1970738"/>
    <lineage>
        <taxon>Bacteria</taxon>
        <taxon>Pseudomonadati</taxon>
        <taxon>Pseudomonadota</taxon>
        <taxon>Gammaproteobacteria</taxon>
        <taxon>Orbales</taxon>
        <taxon>Orbaceae</taxon>
        <taxon>Gilliamella</taxon>
    </lineage>
</organism>
<dbReference type="InterPro" id="IPR050223">
    <property type="entry name" value="D-isomer_2-hydroxyacid_DH"/>
</dbReference>
<comment type="caution">
    <text evidence="7">The sequence shown here is derived from an EMBL/GenBank/DDBJ whole genome shotgun (WGS) entry which is preliminary data.</text>
</comment>
<gene>
    <name evidence="7" type="ORF">B6D06_08315</name>
</gene>
<dbReference type="RefSeq" id="WP_086320807.1">
    <property type="nucleotide sequence ID" value="NZ_NASK01000099.1"/>
</dbReference>
<dbReference type="Pfam" id="PF00389">
    <property type="entry name" value="2-Hacid_dh"/>
    <property type="match status" value="1"/>
</dbReference>
<evidence type="ECO:0000256" key="2">
    <source>
        <dbReference type="ARBA" id="ARBA00023002"/>
    </source>
</evidence>
<dbReference type="InterPro" id="IPR036291">
    <property type="entry name" value="NAD(P)-bd_dom_sf"/>
</dbReference>
<dbReference type="PANTHER" id="PTHR10996">
    <property type="entry name" value="2-HYDROXYACID DEHYDROGENASE-RELATED"/>
    <property type="match status" value="1"/>
</dbReference>
<evidence type="ECO:0000256" key="3">
    <source>
        <dbReference type="ARBA" id="ARBA00023027"/>
    </source>
</evidence>
<dbReference type="InterPro" id="IPR006140">
    <property type="entry name" value="D-isomer_DH_NAD-bd"/>
</dbReference>
<comment type="similarity">
    <text evidence="1 4">Belongs to the D-isomer specific 2-hydroxyacid dehydrogenase family.</text>
</comment>
<evidence type="ECO:0000313" key="8">
    <source>
        <dbReference type="Proteomes" id="UP000194968"/>
    </source>
</evidence>
<reference evidence="7 8" key="1">
    <citation type="submission" date="2017-03" db="EMBL/GenBank/DDBJ databases">
        <title>Comparative genomics of honeybee gut symbionts reveal geographically distinct and subgroup specific antibiotic resistance.</title>
        <authorList>
            <person name="Ludvigsen J."/>
            <person name="Porcellato D."/>
            <person name="Labee-Lund T.M."/>
            <person name="Amdam G.V."/>
            <person name="Rudi K."/>
        </authorList>
    </citation>
    <scope>NUCLEOTIDE SEQUENCE [LARGE SCALE GENOMIC DNA]</scope>
    <source>
        <strain evidence="7 8">A-4-12</strain>
    </source>
</reference>
<dbReference type="InterPro" id="IPR029752">
    <property type="entry name" value="D-isomer_DH_CS1"/>
</dbReference>